<evidence type="ECO:0000256" key="1">
    <source>
        <dbReference type="SAM" id="MobiDB-lite"/>
    </source>
</evidence>
<reference evidence="2 3" key="1">
    <citation type="submission" date="2021-02" db="EMBL/GenBank/DDBJ databases">
        <title>Genome assembly of Pseudopithomyces chartarum.</title>
        <authorList>
            <person name="Jauregui R."/>
            <person name="Singh J."/>
            <person name="Voisey C."/>
        </authorList>
    </citation>
    <scope>NUCLEOTIDE SEQUENCE [LARGE SCALE GENOMIC DNA]</scope>
    <source>
        <strain evidence="2 3">AGR01</strain>
    </source>
</reference>
<dbReference type="EMBL" id="WVTA01000003">
    <property type="protein sequence ID" value="KAK3215380.1"/>
    <property type="molecule type" value="Genomic_DNA"/>
</dbReference>
<keyword evidence="3" id="KW-1185">Reference proteome</keyword>
<evidence type="ECO:0000313" key="3">
    <source>
        <dbReference type="Proteomes" id="UP001280581"/>
    </source>
</evidence>
<feature type="region of interest" description="Disordered" evidence="1">
    <location>
        <begin position="22"/>
        <end position="52"/>
    </location>
</feature>
<evidence type="ECO:0000313" key="2">
    <source>
        <dbReference type="EMBL" id="KAK3215380.1"/>
    </source>
</evidence>
<gene>
    <name evidence="2" type="ORF">GRF29_19g3089722</name>
</gene>
<protein>
    <submittedName>
        <fullName evidence="2">Uncharacterized protein</fullName>
    </submittedName>
</protein>
<name>A0AAN6M2W7_9PLEO</name>
<comment type="caution">
    <text evidence="2">The sequence shown here is derived from an EMBL/GenBank/DDBJ whole genome shotgun (WGS) entry which is preliminary data.</text>
</comment>
<sequence>MTSPISPPNISSDLSELTSSPFWRAGTALGSNPHPNSNPRTEQSSPVPAPRDLRSLRNRHAYGYAHGSQASSYSAHSFRTSRTWMSPEAQLQQEFLMVRNSMRRLFKNSDVAKWKLPEFTAHKEAMLKAKKAALDRAVKQKELEQDLQAPQWFRENDEGLRKLIPGASLETTGNISRVLGVKTIWCHDWETGKDDIAPWPSLPEMKWEGDDRAKTNCGRFLPLPREEGAQGIPWAQLQAIEQYNLDQVQCIPTMEDVYAPIEEIEEEVIPGLLDQALLDALDESL</sequence>
<dbReference type="Proteomes" id="UP001280581">
    <property type="component" value="Unassembled WGS sequence"/>
</dbReference>
<feature type="compositionally biased region" description="Polar residues" evidence="1">
    <location>
        <begin position="29"/>
        <end position="46"/>
    </location>
</feature>
<proteinExistence type="predicted"/>
<dbReference type="AlphaFoldDB" id="A0AAN6M2W7"/>
<accession>A0AAN6M2W7</accession>
<organism evidence="2 3">
    <name type="scientific">Pseudopithomyces chartarum</name>
    <dbReference type="NCBI Taxonomy" id="1892770"/>
    <lineage>
        <taxon>Eukaryota</taxon>
        <taxon>Fungi</taxon>
        <taxon>Dikarya</taxon>
        <taxon>Ascomycota</taxon>
        <taxon>Pezizomycotina</taxon>
        <taxon>Dothideomycetes</taxon>
        <taxon>Pleosporomycetidae</taxon>
        <taxon>Pleosporales</taxon>
        <taxon>Massarineae</taxon>
        <taxon>Didymosphaeriaceae</taxon>
        <taxon>Pseudopithomyces</taxon>
    </lineage>
</organism>